<accession>A0ABS8EJ82</accession>
<evidence type="ECO:0000256" key="1">
    <source>
        <dbReference type="SAM" id="MobiDB-lite"/>
    </source>
</evidence>
<sequence length="897" mass="91416">MLQVMSNGGSTVNSAGSKALTAGTTDALTLFLTKGQYKARENDDRVELLALMNTGGPAVKQAAQEAMGGGPAEIREFLESGQHLARARDQETMTVAQLGEVARKAGLVAKAETEAATNAADQAVKASQAAKESAERAAKEMAAAKNDSVKAAEAAGRAARAADGAAAAARTAISAAGAATSAARTAAAAASAAAAAASAAGEAAARAYNSATATLKDAGQAETARKAAEQARDAAAGARTAAKAALASMKSVNEAVKAAQAAASAGENAAAAAGAAAQAGTQAGIAVAKGRIAAVRMLSTGGPWTRKAAETALSGGDEDIRAWLGNTQAVAAEQDDRARVAHLSDTGPAALKTAADAALKRPHAEVVRFLERGQHDVQADAYRVKVLELSHSGGPAVKKAASAAIDAGTTDALRAFLGTGHVKAQEDDDRVETLRIMNGGGPETKAAAQIAMAGPASMAREFVASVQYKAAKHDNEAATHEAGVKLLLAEAARVAARAGEDSAKAAGAALKARDAAADATQYAKDAVNSAAEADASAARAAESARLAKNAAATANQAAAQATAAEQAAAQSAAQARTYASMAAESAEIARQAALKANKDAHAAAEAAKEALDIAAEKQRKEDEARRDQPNGGSVGQAGDGATDALQDYENGVTLLWFDGGCYINGTALPAGTSIDSCKKIASDFDSWMGDVEGAVHWDALLKNPDPAKSLLAAYCSYDNNNPFFGGDKKSKICGPALMKDLDQVVPARVYSEAGGGGRAIGRLFKQLGKKIGLKTKPRLSGPAFGRTQHELYKQTLREEMAKPVVADSALKEFADKLYRANAKIGSGSTAAAVRFEAITGKPVGNAFHTQKAEDAVSFLYTWLKKNPVASQGDRAAAENLIKDMEQALQFAKNYVKK</sequence>
<dbReference type="EMBL" id="JAINUL010000001">
    <property type="protein sequence ID" value="MCC0100259.1"/>
    <property type="molecule type" value="Genomic_DNA"/>
</dbReference>
<name>A0ABS8EJ82_9ACTN</name>
<gene>
    <name evidence="2" type="ORF">K7B10_36880</name>
</gene>
<dbReference type="Pfam" id="PF03752">
    <property type="entry name" value="ALF"/>
    <property type="match status" value="5"/>
</dbReference>
<reference evidence="2 3" key="1">
    <citation type="submission" date="2021-08" db="EMBL/GenBank/DDBJ databases">
        <title>Genomic Architecture of Streptomyces flavotricini NGL1 and Streptomyces erythrochromogenes HMS4 With Differential Plant Beneficial attributes and laccase production capabilities.</title>
        <authorList>
            <person name="Salwan R."/>
            <person name="Kaur R."/>
            <person name="Sharma V."/>
        </authorList>
    </citation>
    <scope>NUCLEOTIDE SEQUENCE [LARGE SCALE GENOMIC DNA]</scope>
    <source>
        <strain evidence="2 3">NGL1</strain>
    </source>
</reference>
<comment type="caution">
    <text evidence="2">The sequence shown here is derived from an EMBL/GenBank/DDBJ whole genome shotgun (WGS) entry which is preliminary data.</text>
</comment>
<evidence type="ECO:0000313" key="2">
    <source>
        <dbReference type="EMBL" id="MCC0100259.1"/>
    </source>
</evidence>
<protein>
    <submittedName>
        <fullName evidence="2">ALF repeat-containing protein</fullName>
    </submittedName>
</protein>
<dbReference type="PANTHER" id="PTHR23242">
    <property type="entry name" value="TRANSCRIPTION FACTOR HOXA13"/>
    <property type="match status" value="1"/>
</dbReference>
<keyword evidence="3" id="KW-1185">Reference proteome</keyword>
<feature type="compositionally biased region" description="Basic and acidic residues" evidence="1">
    <location>
        <begin position="616"/>
        <end position="628"/>
    </location>
</feature>
<evidence type="ECO:0000313" key="3">
    <source>
        <dbReference type="Proteomes" id="UP001520654"/>
    </source>
</evidence>
<dbReference type="RefSeq" id="WP_308284669.1">
    <property type="nucleotide sequence ID" value="NZ_JAINUL010000001.1"/>
</dbReference>
<organism evidence="2 3">
    <name type="scientific">Streptomyces flavotricini</name>
    <dbReference type="NCBI Taxonomy" id="66888"/>
    <lineage>
        <taxon>Bacteria</taxon>
        <taxon>Bacillati</taxon>
        <taxon>Actinomycetota</taxon>
        <taxon>Actinomycetes</taxon>
        <taxon>Kitasatosporales</taxon>
        <taxon>Streptomycetaceae</taxon>
        <taxon>Streptomyces</taxon>
    </lineage>
</organism>
<dbReference type="InterPro" id="IPR005506">
    <property type="entry name" value="DUF312_ALF"/>
</dbReference>
<dbReference type="PANTHER" id="PTHR23242:SF9">
    <property type="entry name" value="TRANSCRIPTION FACTOR HOXA13"/>
    <property type="match status" value="1"/>
</dbReference>
<proteinExistence type="predicted"/>
<feature type="region of interest" description="Disordered" evidence="1">
    <location>
        <begin position="616"/>
        <end position="642"/>
    </location>
</feature>
<dbReference type="Proteomes" id="UP001520654">
    <property type="component" value="Unassembled WGS sequence"/>
</dbReference>